<accession>A0A2A6BDN7</accession>
<organism evidence="1 2">
    <name type="scientific">Pristionchus pacificus</name>
    <name type="common">Parasitic nematode worm</name>
    <dbReference type="NCBI Taxonomy" id="54126"/>
    <lineage>
        <taxon>Eukaryota</taxon>
        <taxon>Metazoa</taxon>
        <taxon>Ecdysozoa</taxon>
        <taxon>Nematoda</taxon>
        <taxon>Chromadorea</taxon>
        <taxon>Rhabditida</taxon>
        <taxon>Rhabditina</taxon>
        <taxon>Diplogasteromorpha</taxon>
        <taxon>Diplogasteroidea</taxon>
        <taxon>Neodiplogasteridae</taxon>
        <taxon>Pristionchus</taxon>
    </lineage>
</organism>
<evidence type="ECO:0000313" key="2">
    <source>
        <dbReference type="Proteomes" id="UP000005239"/>
    </source>
</evidence>
<dbReference type="AlphaFoldDB" id="A0A2A6BDN7"/>
<reference evidence="1" key="2">
    <citation type="submission" date="2022-06" db="UniProtKB">
        <authorList>
            <consortium name="EnsemblMetazoa"/>
        </authorList>
    </citation>
    <scope>IDENTIFICATION</scope>
    <source>
        <strain evidence="1">PS312</strain>
    </source>
</reference>
<evidence type="ECO:0000313" key="1">
    <source>
        <dbReference type="EnsemblMetazoa" id="PPA45424.1"/>
    </source>
</evidence>
<protein>
    <submittedName>
        <fullName evidence="1">Uncharacterized protein</fullName>
    </submittedName>
</protein>
<sequence length="83" mass="9391">MILSNYPSFALVSDPVDRQYESSLYNDSITSILCILCDCVSYLGAASVLLASNDSRDRIRVKYGNRIYKRKISLRSRYTAGNE</sequence>
<proteinExistence type="predicted"/>
<keyword evidence="2" id="KW-1185">Reference proteome</keyword>
<name>A0A2A6BDN7_PRIPA</name>
<dbReference type="Proteomes" id="UP000005239">
    <property type="component" value="Unassembled WGS sequence"/>
</dbReference>
<gene>
    <name evidence="1" type="primary">WBGene00283793</name>
</gene>
<accession>A0A8R1V1B5</accession>
<dbReference type="EnsemblMetazoa" id="PPA45424.1">
    <property type="protein sequence ID" value="PPA45424.1"/>
    <property type="gene ID" value="WBGene00283793"/>
</dbReference>
<reference evidence="2" key="1">
    <citation type="journal article" date="2008" name="Nat. Genet.">
        <title>The Pristionchus pacificus genome provides a unique perspective on nematode lifestyle and parasitism.</title>
        <authorList>
            <person name="Dieterich C."/>
            <person name="Clifton S.W."/>
            <person name="Schuster L.N."/>
            <person name="Chinwalla A."/>
            <person name="Delehaunty K."/>
            <person name="Dinkelacker I."/>
            <person name="Fulton L."/>
            <person name="Fulton R."/>
            <person name="Godfrey J."/>
            <person name="Minx P."/>
            <person name="Mitreva M."/>
            <person name="Roeseler W."/>
            <person name="Tian H."/>
            <person name="Witte H."/>
            <person name="Yang S.P."/>
            <person name="Wilson R.K."/>
            <person name="Sommer R.J."/>
        </authorList>
    </citation>
    <scope>NUCLEOTIDE SEQUENCE [LARGE SCALE GENOMIC DNA]</scope>
    <source>
        <strain evidence="2">PS312</strain>
    </source>
</reference>